<evidence type="ECO:0000313" key="1">
    <source>
        <dbReference type="EMBL" id="SEA28121.1"/>
    </source>
</evidence>
<reference evidence="1 2" key="1">
    <citation type="submission" date="2016-10" db="EMBL/GenBank/DDBJ databases">
        <authorList>
            <person name="de Groot N.N."/>
        </authorList>
    </citation>
    <scope>NUCLEOTIDE SEQUENCE [LARGE SCALE GENOMIC DNA]</scope>
    <source>
        <strain evidence="1 2">DSM 7343</strain>
    </source>
</reference>
<gene>
    <name evidence="1" type="ORF">SAMN05660420_01708</name>
</gene>
<dbReference type="GO" id="GO:0019634">
    <property type="term" value="P:organic phosphonate metabolic process"/>
    <property type="evidence" value="ECO:0007669"/>
    <property type="project" value="InterPro"/>
</dbReference>
<name>A0A1H3ZXF6_9BACT</name>
<proteinExistence type="predicted"/>
<organism evidence="1 2">
    <name type="scientific">Desulfuromusa kysingii</name>
    <dbReference type="NCBI Taxonomy" id="37625"/>
    <lineage>
        <taxon>Bacteria</taxon>
        <taxon>Pseudomonadati</taxon>
        <taxon>Thermodesulfobacteriota</taxon>
        <taxon>Desulfuromonadia</taxon>
        <taxon>Desulfuromonadales</taxon>
        <taxon>Geopsychrobacteraceae</taxon>
        <taxon>Desulfuromusa</taxon>
    </lineage>
</organism>
<sequence length="367" mass="40872">MAYVAVKGGRQAIENACDLLSYQLQKGTSKPLGLDQIEEQLYLGIDRIMSEAGLYAPKLAALALKQAAGDSFEASFMLRAYRATKSRLSHSQPLAMDKMRVIRRISAAFKEIPGGQILGPTSDYTLRLLDFDLLEDSESRRQAFREKLLSHLDPEVELPDSFPKVVEILRRDGLLVEKSTMEKESKPFDITRQSLTYPASRSATLQSLSRGETGGMLTLAYSSMRGYGNVHPFIGELRVGYVPLVVAHPETGEPYTVGEVKVTEAEAVAQYHDGTEDGPAKFTLGYGLCFGQNELKAISMAILDRTMRNEEGKSPVEDQEFVLSHIDGIEAMGFCNHWKLPHYVDFQSSLDRLRRTQKVGEPQESEL</sequence>
<dbReference type="Pfam" id="PF05861">
    <property type="entry name" value="PhnI"/>
    <property type="match status" value="1"/>
</dbReference>
<dbReference type="RefSeq" id="WP_092346771.1">
    <property type="nucleotide sequence ID" value="NZ_FNQN01000004.1"/>
</dbReference>
<keyword evidence="2" id="KW-1185">Reference proteome</keyword>
<dbReference type="PIRSF" id="PIRSF007313">
    <property type="entry name" value="PhnI"/>
    <property type="match status" value="1"/>
</dbReference>
<protein>
    <submittedName>
        <fullName evidence="1">Alpha-D-ribose 1-methylphosphonate 5-triphosphate synthase subunit PhnI</fullName>
    </submittedName>
</protein>
<accession>A0A1H3ZXF6</accession>
<dbReference type="OrthoDB" id="9790536at2"/>
<dbReference type="InterPro" id="IPR008773">
    <property type="entry name" value="PhnI"/>
</dbReference>
<dbReference type="AlphaFoldDB" id="A0A1H3ZXF6"/>
<evidence type="ECO:0000313" key="2">
    <source>
        <dbReference type="Proteomes" id="UP000199409"/>
    </source>
</evidence>
<dbReference type="EMBL" id="FNQN01000004">
    <property type="protein sequence ID" value="SEA28121.1"/>
    <property type="molecule type" value="Genomic_DNA"/>
</dbReference>
<dbReference type="STRING" id="37625.SAMN05660420_01708"/>
<dbReference type="Proteomes" id="UP000199409">
    <property type="component" value="Unassembled WGS sequence"/>
</dbReference>